<proteinExistence type="predicted"/>
<organism evidence="2 3">
    <name type="scientific">Vigna angularis var. angularis</name>
    <dbReference type="NCBI Taxonomy" id="157739"/>
    <lineage>
        <taxon>Eukaryota</taxon>
        <taxon>Viridiplantae</taxon>
        <taxon>Streptophyta</taxon>
        <taxon>Embryophyta</taxon>
        <taxon>Tracheophyta</taxon>
        <taxon>Spermatophyta</taxon>
        <taxon>Magnoliopsida</taxon>
        <taxon>eudicotyledons</taxon>
        <taxon>Gunneridae</taxon>
        <taxon>Pentapetalae</taxon>
        <taxon>rosids</taxon>
        <taxon>fabids</taxon>
        <taxon>Fabales</taxon>
        <taxon>Fabaceae</taxon>
        <taxon>Papilionoideae</taxon>
        <taxon>50 kb inversion clade</taxon>
        <taxon>NPAAA clade</taxon>
        <taxon>indigoferoid/millettioid clade</taxon>
        <taxon>Phaseoleae</taxon>
        <taxon>Vigna</taxon>
    </lineage>
</organism>
<keyword evidence="1" id="KW-1133">Transmembrane helix</keyword>
<dbReference type="Proteomes" id="UP000291084">
    <property type="component" value="Chromosome 7"/>
</dbReference>
<gene>
    <name evidence="2" type="primary">Vigan.07G083800</name>
    <name evidence="2" type="ORF">VIGAN_07083800</name>
</gene>
<keyword evidence="1" id="KW-0812">Transmembrane</keyword>
<evidence type="ECO:0000256" key="1">
    <source>
        <dbReference type="SAM" id="Phobius"/>
    </source>
</evidence>
<dbReference type="AlphaFoldDB" id="A0A0S3SH43"/>
<feature type="transmembrane region" description="Helical" evidence="1">
    <location>
        <begin position="12"/>
        <end position="36"/>
    </location>
</feature>
<evidence type="ECO:0000313" key="3">
    <source>
        <dbReference type="Proteomes" id="UP000291084"/>
    </source>
</evidence>
<reference evidence="2 3" key="1">
    <citation type="journal article" date="2015" name="Sci. Rep.">
        <title>The power of single molecule real-time sequencing technology in the de novo assembly of a eukaryotic genome.</title>
        <authorList>
            <person name="Sakai H."/>
            <person name="Naito K."/>
            <person name="Ogiso-Tanaka E."/>
            <person name="Takahashi Y."/>
            <person name="Iseki K."/>
            <person name="Muto C."/>
            <person name="Satou K."/>
            <person name="Teruya K."/>
            <person name="Shiroma A."/>
            <person name="Shimoji M."/>
            <person name="Hirano T."/>
            <person name="Itoh T."/>
            <person name="Kaga A."/>
            <person name="Tomooka N."/>
        </authorList>
    </citation>
    <scope>NUCLEOTIDE SEQUENCE [LARGE SCALE GENOMIC DNA]</scope>
    <source>
        <strain evidence="3">cv. Shumari</strain>
    </source>
</reference>
<name>A0A0S3SH43_PHAAN</name>
<evidence type="ECO:0000313" key="2">
    <source>
        <dbReference type="EMBL" id="BAT92162.1"/>
    </source>
</evidence>
<sequence length="90" mass="10717">FSQSKKQCSRTTLHIYIITTTYAVWFSYVVVVVFHFTRFPTARKLCVSIHFHDTRDVKGETSYELQTLHSEDRDQGFKKLGLTRRWMEVL</sequence>
<keyword evidence="3" id="KW-1185">Reference proteome</keyword>
<protein>
    <submittedName>
        <fullName evidence="2">Uncharacterized protein</fullName>
    </submittedName>
</protein>
<feature type="non-terminal residue" evidence="2">
    <location>
        <position position="1"/>
    </location>
</feature>
<dbReference type="EMBL" id="AP015040">
    <property type="protein sequence ID" value="BAT92162.1"/>
    <property type="molecule type" value="Genomic_DNA"/>
</dbReference>
<keyword evidence="1" id="KW-0472">Membrane</keyword>
<accession>A0A0S3SH43</accession>